<reference evidence="2 3" key="1">
    <citation type="submission" date="2023-02" db="EMBL/GenBank/DDBJ databases">
        <title>Bacterial whole genome sequence for Curvibacter sp. HBC28.</title>
        <authorList>
            <person name="Le V."/>
            <person name="Ko S.-R."/>
            <person name="Ahn C.-Y."/>
            <person name="Oh H.-M."/>
        </authorList>
    </citation>
    <scope>NUCLEOTIDE SEQUENCE [LARGE SCALE GENOMIC DNA]</scope>
    <source>
        <strain evidence="2 3">HBC28</strain>
    </source>
</reference>
<evidence type="ECO:0000313" key="2">
    <source>
        <dbReference type="EMBL" id="MDD0816639.1"/>
    </source>
</evidence>
<dbReference type="Gene3D" id="3.90.79.10">
    <property type="entry name" value="Nucleoside Triphosphate Pyrophosphohydrolase"/>
    <property type="match status" value="1"/>
</dbReference>
<dbReference type="EMBL" id="JAQSIO010000009">
    <property type="protein sequence ID" value="MDD0816639.1"/>
    <property type="molecule type" value="Genomic_DNA"/>
</dbReference>
<evidence type="ECO:0000259" key="1">
    <source>
        <dbReference type="PROSITE" id="PS51462"/>
    </source>
</evidence>
<dbReference type="Proteomes" id="UP001528672">
    <property type="component" value="Unassembled WGS sequence"/>
</dbReference>
<dbReference type="SUPFAM" id="SSF55811">
    <property type="entry name" value="Nudix"/>
    <property type="match status" value="1"/>
</dbReference>
<dbReference type="PROSITE" id="PS51462">
    <property type="entry name" value="NUDIX"/>
    <property type="match status" value="1"/>
</dbReference>
<dbReference type="Pfam" id="PF00293">
    <property type="entry name" value="NUDIX"/>
    <property type="match status" value="1"/>
</dbReference>
<feature type="domain" description="Nudix hydrolase" evidence="1">
    <location>
        <begin position="120"/>
        <end position="261"/>
    </location>
</feature>
<sequence length="267" mass="28989">MRTPAWLTRARAAAQQDALRPRLPLLVAGLRIGSVEDEVLAFVADLAPALPLQREDTPRGPVWQLDCAPEDTTTTLNELAQALREANLCGPWRDEQLGVLGPAARRLGTIERGAVRVLGLATQAVHLVGWAPDGRMWVQQRALDKPNDPGLWDTLMGGMVSAEDDVSQALARETWEEAGLRLAQLEGLAHGGHLNFRRPSAEAGGCGYMIERIDWYQATLPEGVLPANQDGEVAQFELITREDLLARLKAGQFTLEASLIAAEALGL</sequence>
<accession>A0ABT5MJ86</accession>
<organism evidence="2 3">
    <name type="scientific">Curvibacter microcysteis</name>
    <dbReference type="NCBI Taxonomy" id="3026419"/>
    <lineage>
        <taxon>Bacteria</taxon>
        <taxon>Pseudomonadati</taxon>
        <taxon>Pseudomonadota</taxon>
        <taxon>Betaproteobacteria</taxon>
        <taxon>Burkholderiales</taxon>
        <taxon>Comamonadaceae</taxon>
        <taxon>Curvibacter</taxon>
    </lineage>
</organism>
<proteinExistence type="predicted"/>
<gene>
    <name evidence="2" type="ORF">PSQ39_18515</name>
</gene>
<dbReference type="RefSeq" id="WP_273928580.1">
    <property type="nucleotide sequence ID" value="NZ_JAQSIO010000009.1"/>
</dbReference>
<dbReference type="InterPro" id="IPR015797">
    <property type="entry name" value="NUDIX_hydrolase-like_dom_sf"/>
</dbReference>
<dbReference type="CDD" id="cd03676">
    <property type="entry name" value="NUDIX_Tnr3_like"/>
    <property type="match status" value="1"/>
</dbReference>
<name>A0ABT5MJ86_9BURK</name>
<evidence type="ECO:0000313" key="3">
    <source>
        <dbReference type="Proteomes" id="UP001528672"/>
    </source>
</evidence>
<keyword evidence="3" id="KW-1185">Reference proteome</keyword>
<comment type="caution">
    <text evidence="2">The sequence shown here is derived from an EMBL/GenBank/DDBJ whole genome shotgun (WGS) entry which is preliminary data.</text>
</comment>
<dbReference type="InterPro" id="IPR000086">
    <property type="entry name" value="NUDIX_hydrolase_dom"/>
</dbReference>
<protein>
    <submittedName>
        <fullName evidence="2">NUDIX domain-containing protein</fullName>
    </submittedName>
</protein>